<feature type="domain" description="EamA" evidence="2">
    <location>
        <begin position="150"/>
        <end position="276"/>
    </location>
</feature>
<feature type="transmembrane region" description="Helical" evidence="1">
    <location>
        <begin position="123"/>
        <end position="142"/>
    </location>
</feature>
<accession>A0A547PJ64</accession>
<name>A0A547PJ64_9RHOB</name>
<feature type="transmembrane region" description="Helical" evidence="1">
    <location>
        <begin position="180"/>
        <end position="202"/>
    </location>
</feature>
<dbReference type="RefSeq" id="WP_142836318.1">
    <property type="nucleotide sequence ID" value="NZ_VFSV01000086.1"/>
</dbReference>
<feature type="transmembrane region" description="Helical" evidence="1">
    <location>
        <begin position="208"/>
        <end position="225"/>
    </location>
</feature>
<feature type="domain" description="EamA" evidence="2">
    <location>
        <begin position="7"/>
        <end position="139"/>
    </location>
</feature>
<gene>
    <name evidence="3" type="ORF">FEV53_19430</name>
</gene>
<comment type="caution">
    <text evidence="3">The sequence shown here is derived from an EMBL/GenBank/DDBJ whole genome shotgun (WGS) entry which is preliminary data.</text>
</comment>
<dbReference type="InterPro" id="IPR037185">
    <property type="entry name" value="EmrE-like"/>
</dbReference>
<dbReference type="OrthoDB" id="8690132at2"/>
<evidence type="ECO:0000313" key="4">
    <source>
        <dbReference type="Proteomes" id="UP000318590"/>
    </source>
</evidence>
<dbReference type="PANTHER" id="PTHR22911">
    <property type="entry name" value="ACYL-MALONYL CONDENSING ENZYME-RELATED"/>
    <property type="match status" value="1"/>
</dbReference>
<feature type="transmembrane region" description="Helical" evidence="1">
    <location>
        <begin position="7"/>
        <end position="25"/>
    </location>
</feature>
<evidence type="ECO:0000259" key="2">
    <source>
        <dbReference type="Pfam" id="PF00892"/>
    </source>
</evidence>
<keyword evidence="1" id="KW-1133">Transmembrane helix</keyword>
<feature type="transmembrane region" description="Helical" evidence="1">
    <location>
        <begin position="67"/>
        <end position="91"/>
    </location>
</feature>
<feature type="transmembrane region" description="Helical" evidence="1">
    <location>
        <begin position="232"/>
        <end position="252"/>
    </location>
</feature>
<keyword evidence="4" id="KW-1185">Reference proteome</keyword>
<evidence type="ECO:0000313" key="3">
    <source>
        <dbReference type="EMBL" id="TRD14169.1"/>
    </source>
</evidence>
<feature type="transmembrane region" description="Helical" evidence="1">
    <location>
        <begin position="148"/>
        <end position="168"/>
    </location>
</feature>
<feature type="transmembrane region" description="Helical" evidence="1">
    <location>
        <begin position="37"/>
        <end position="55"/>
    </location>
</feature>
<keyword evidence="1" id="KW-0812">Transmembrane</keyword>
<dbReference type="GO" id="GO:0016020">
    <property type="term" value="C:membrane"/>
    <property type="evidence" value="ECO:0007669"/>
    <property type="project" value="InterPro"/>
</dbReference>
<proteinExistence type="predicted"/>
<organism evidence="3 4">
    <name type="scientific">Palleronia caenipelagi</name>
    <dbReference type="NCBI Taxonomy" id="2489174"/>
    <lineage>
        <taxon>Bacteria</taxon>
        <taxon>Pseudomonadati</taxon>
        <taxon>Pseudomonadota</taxon>
        <taxon>Alphaproteobacteria</taxon>
        <taxon>Rhodobacterales</taxon>
        <taxon>Roseobacteraceae</taxon>
        <taxon>Palleronia</taxon>
    </lineage>
</organism>
<dbReference type="Proteomes" id="UP000318590">
    <property type="component" value="Unassembled WGS sequence"/>
</dbReference>
<feature type="transmembrane region" description="Helical" evidence="1">
    <location>
        <begin position="97"/>
        <end position="116"/>
    </location>
</feature>
<dbReference type="EMBL" id="VFSV01000086">
    <property type="protein sequence ID" value="TRD14169.1"/>
    <property type="molecule type" value="Genomic_DNA"/>
</dbReference>
<evidence type="ECO:0000256" key="1">
    <source>
        <dbReference type="SAM" id="Phobius"/>
    </source>
</evidence>
<dbReference type="Pfam" id="PF00892">
    <property type="entry name" value="EamA"/>
    <property type="match status" value="2"/>
</dbReference>
<sequence length="288" mass="30771">MTRSETYGIILVLIAALSWSTAGLFTRVVNTDIPTTLLWRSVFGGFVVMAIYYFLQEKKSIAGLFRFSKGEIVIAVVSAIAMSCFISAFFYTTIANVSFIYGAVPLVTMLLAWALLKDYPSKTGVFASLISASGIFILAWGGQDFSDYVGLLLAFLMTFFMASITVLAKYFPSANASKCAYLSAFIAAIFVFPFSEGVSVAAVDMTWLAVYGVINVGLGFGVYLLGVSRVSALAAALVGLSEIPLAPIWAFALFGEAITGATILGGIMILSASIIYIMRSSNTNKSNS</sequence>
<dbReference type="PANTHER" id="PTHR22911:SF135">
    <property type="entry name" value="BLR4310 PROTEIN"/>
    <property type="match status" value="1"/>
</dbReference>
<reference evidence="3 4" key="1">
    <citation type="submission" date="2019-06" db="EMBL/GenBank/DDBJ databases">
        <title>Paenimaribius caenipelagi gen. nov., sp. nov., isolated from a tidal flat.</title>
        <authorList>
            <person name="Yoon J.-H."/>
        </authorList>
    </citation>
    <scope>NUCLEOTIDE SEQUENCE [LARGE SCALE GENOMIC DNA]</scope>
    <source>
        <strain evidence="3 4">JBTF-M29</strain>
    </source>
</reference>
<feature type="transmembrane region" description="Helical" evidence="1">
    <location>
        <begin position="258"/>
        <end position="278"/>
    </location>
</feature>
<dbReference type="InterPro" id="IPR000620">
    <property type="entry name" value="EamA_dom"/>
</dbReference>
<protein>
    <submittedName>
        <fullName evidence="3">DMT family transporter</fullName>
    </submittedName>
</protein>
<dbReference type="AlphaFoldDB" id="A0A547PJ64"/>
<keyword evidence="1" id="KW-0472">Membrane</keyword>
<dbReference type="SUPFAM" id="SSF103481">
    <property type="entry name" value="Multidrug resistance efflux transporter EmrE"/>
    <property type="match status" value="2"/>
</dbReference>